<keyword evidence="2 4" id="KW-0378">Hydrolase</keyword>
<gene>
    <name evidence="8" type="ORF">GCM10009759_05560</name>
</gene>
<dbReference type="EC" id="3.2.1.14" evidence="1"/>
<keyword evidence="3 4" id="KW-0326">Glycosidase</keyword>
<sequence length="523" mass="53318">MRALPPQPQPRRRTGRALLAGLVAASTGMVGLLMAGTGTATADVAPSVNVIANGDFAAGNHISPWTCGPTVTAVNNAATGWDLQGSPAGTDYANCSQSVTVLPNSTYTLSAVVQGGYVFAGVTGTGGTDPSTWSSNSGWNTLTSTFTTGASTTSVSVWFHGWYGQTPFTVDKVSLVGPGTAPNSPSPSPSPTVIVDPTPTNSTSASPTPPQSSPPPSPTVSPTAPPQRKHLLTGYWQDFYNGATPQRISDVPAAYDIIAVAFADATSTQGGLSFTLDPTLSSKLGGYTEAQFKADIAAKRAAGKKVIISVGGQNGTVSVANSTAATNFANSAYGLIQQYGFDGIDIDLENGVNSTYMSQALHTLAAKVGSGFVLTMAPETIGMQSTGGEYFKLALATKDILTIVNMQYYNSGAMLGCDGGVYSQGTENFLTGLACIQLQGGLRPDQVGLGVPASTSAAGGGYISPATVNNALDCLASGTNCGSFKPSQTWPTIGGAMTWSTNWDATAGNPIANTIGAHLHAMP</sequence>
<dbReference type="EMBL" id="BAAANS010000002">
    <property type="protein sequence ID" value="GAA2085628.1"/>
    <property type="molecule type" value="Genomic_DNA"/>
</dbReference>
<dbReference type="PANTHER" id="PTHR45708:SF49">
    <property type="entry name" value="ENDOCHITINASE"/>
    <property type="match status" value="1"/>
</dbReference>
<feature type="domain" description="GH18" evidence="7">
    <location>
        <begin position="230"/>
        <end position="522"/>
    </location>
</feature>
<evidence type="ECO:0000256" key="1">
    <source>
        <dbReference type="ARBA" id="ARBA00012729"/>
    </source>
</evidence>
<feature type="region of interest" description="Disordered" evidence="6">
    <location>
        <begin position="179"/>
        <end position="228"/>
    </location>
</feature>
<dbReference type="Pfam" id="PF00704">
    <property type="entry name" value="Glyco_hydro_18"/>
    <property type="match status" value="1"/>
</dbReference>
<dbReference type="PROSITE" id="PS51910">
    <property type="entry name" value="GH18_2"/>
    <property type="match status" value="1"/>
</dbReference>
<dbReference type="InterPro" id="IPR017853">
    <property type="entry name" value="GH"/>
</dbReference>
<protein>
    <recommendedName>
        <fullName evidence="1">chitinase</fullName>
        <ecNumber evidence="1">3.2.1.14</ecNumber>
    </recommendedName>
</protein>
<feature type="compositionally biased region" description="Pro residues" evidence="6">
    <location>
        <begin position="207"/>
        <end position="225"/>
    </location>
</feature>
<feature type="compositionally biased region" description="Low complexity" evidence="6">
    <location>
        <begin position="191"/>
        <end position="206"/>
    </location>
</feature>
<dbReference type="Proteomes" id="UP001500897">
    <property type="component" value="Unassembled WGS sequence"/>
</dbReference>
<dbReference type="InterPro" id="IPR011583">
    <property type="entry name" value="Chitinase_II/V-like_cat"/>
</dbReference>
<dbReference type="SMART" id="SM00636">
    <property type="entry name" value="Glyco_18"/>
    <property type="match status" value="1"/>
</dbReference>
<evidence type="ECO:0000259" key="7">
    <source>
        <dbReference type="PROSITE" id="PS51910"/>
    </source>
</evidence>
<dbReference type="Gene3D" id="3.20.20.80">
    <property type="entry name" value="Glycosidases"/>
    <property type="match status" value="1"/>
</dbReference>
<dbReference type="GO" id="GO:0016787">
    <property type="term" value="F:hydrolase activity"/>
    <property type="evidence" value="ECO:0007669"/>
    <property type="project" value="UniProtKB-KW"/>
</dbReference>
<organism evidence="8 9">
    <name type="scientific">Kitasatospora saccharophila</name>
    <dbReference type="NCBI Taxonomy" id="407973"/>
    <lineage>
        <taxon>Bacteria</taxon>
        <taxon>Bacillati</taxon>
        <taxon>Actinomycetota</taxon>
        <taxon>Actinomycetes</taxon>
        <taxon>Kitasatosporales</taxon>
        <taxon>Streptomycetaceae</taxon>
        <taxon>Kitasatospora</taxon>
    </lineage>
</organism>
<reference evidence="8 9" key="1">
    <citation type="journal article" date="2019" name="Int. J. Syst. Evol. Microbiol.">
        <title>The Global Catalogue of Microorganisms (GCM) 10K type strain sequencing project: providing services to taxonomists for standard genome sequencing and annotation.</title>
        <authorList>
            <consortium name="The Broad Institute Genomics Platform"/>
            <consortium name="The Broad Institute Genome Sequencing Center for Infectious Disease"/>
            <person name="Wu L."/>
            <person name="Ma J."/>
        </authorList>
    </citation>
    <scope>NUCLEOTIDE SEQUENCE [LARGE SCALE GENOMIC DNA]</scope>
    <source>
        <strain evidence="8 9">JCM 14559</strain>
    </source>
</reference>
<dbReference type="InterPro" id="IPR001223">
    <property type="entry name" value="Glyco_hydro18_cat"/>
</dbReference>
<evidence type="ECO:0000313" key="8">
    <source>
        <dbReference type="EMBL" id="GAA2085628.1"/>
    </source>
</evidence>
<dbReference type="PANTHER" id="PTHR45708">
    <property type="entry name" value="ENDOCHITINASE"/>
    <property type="match status" value="1"/>
</dbReference>
<evidence type="ECO:0000256" key="2">
    <source>
        <dbReference type="ARBA" id="ARBA00022801"/>
    </source>
</evidence>
<proteinExistence type="inferred from homology"/>
<comment type="caution">
    <text evidence="8">The sequence shown here is derived from an EMBL/GenBank/DDBJ whole genome shotgun (WGS) entry which is preliminary data.</text>
</comment>
<evidence type="ECO:0000313" key="9">
    <source>
        <dbReference type="Proteomes" id="UP001500897"/>
    </source>
</evidence>
<dbReference type="SUPFAM" id="SSF51445">
    <property type="entry name" value="(Trans)glycosidases"/>
    <property type="match status" value="1"/>
</dbReference>
<dbReference type="InterPro" id="IPR008979">
    <property type="entry name" value="Galactose-bd-like_sf"/>
</dbReference>
<evidence type="ECO:0000256" key="3">
    <source>
        <dbReference type="ARBA" id="ARBA00023295"/>
    </source>
</evidence>
<name>A0ABN2W7B2_9ACTN</name>
<dbReference type="PROSITE" id="PS01095">
    <property type="entry name" value="GH18_1"/>
    <property type="match status" value="1"/>
</dbReference>
<dbReference type="SUPFAM" id="SSF49785">
    <property type="entry name" value="Galactose-binding domain-like"/>
    <property type="match status" value="1"/>
</dbReference>
<accession>A0ABN2W7B2</accession>
<comment type="similarity">
    <text evidence="5">Belongs to the glycosyl hydrolase 18 family.</text>
</comment>
<dbReference type="CDD" id="cd02871">
    <property type="entry name" value="GH18_chitinase_D-like"/>
    <property type="match status" value="1"/>
</dbReference>
<dbReference type="InterPro" id="IPR050542">
    <property type="entry name" value="Glycosyl_Hydrlase18_Chitinase"/>
</dbReference>
<evidence type="ECO:0000256" key="5">
    <source>
        <dbReference type="RuleBase" id="RU004453"/>
    </source>
</evidence>
<dbReference type="InterPro" id="IPR001579">
    <property type="entry name" value="Glyco_hydro_18_chit_AS"/>
</dbReference>
<evidence type="ECO:0000256" key="6">
    <source>
        <dbReference type="SAM" id="MobiDB-lite"/>
    </source>
</evidence>
<keyword evidence="9" id="KW-1185">Reference proteome</keyword>
<evidence type="ECO:0000256" key="4">
    <source>
        <dbReference type="RuleBase" id="RU000489"/>
    </source>
</evidence>
<dbReference type="Gene3D" id="2.60.120.260">
    <property type="entry name" value="Galactose-binding domain-like"/>
    <property type="match status" value="1"/>
</dbReference>
<dbReference type="RefSeq" id="WP_344550061.1">
    <property type="nucleotide sequence ID" value="NZ_BAAANS010000002.1"/>
</dbReference>